<dbReference type="Pfam" id="PF05577">
    <property type="entry name" value="Peptidase_S28"/>
    <property type="match status" value="2"/>
</dbReference>
<evidence type="ECO:0000256" key="4">
    <source>
        <dbReference type="ARBA" id="ARBA00022801"/>
    </source>
</evidence>
<reference evidence="6 7" key="1">
    <citation type="submission" date="2015-01" db="EMBL/GenBank/DDBJ databases">
        <title>Evolution of Trichinella species and genotypes.</title>
        <authorList>
            <person name="Korhonen P.K."/>
            <person name="Edoardo P."/>
            <person name="Giuseppe L.R."/>
            <person name="Gasser R.B."/>
        </authorList>
    </citation>
    <scope>NUCLEOTIDE SEQUENCE [LARGE SCALE GENOMIC DNA]</scope>
    <source>
        <strain evidence="6">ISS3</strain>
    </source>
</reference>
<sequence length="654" mass="75085">MYGSICLTCPSEISNRSAALVIRRNGETLQSFRVTDLQKVCKPAIKDGKLSIFLKDNTCLLISKSNEMVLLCLANLLDHCIEGRSLYLKMCRCPMLKQCMSMKSLVRYQFGRNICLTSTTVDENDFFKADCSLVEFIEMRDCRCEKLFSILTAARFSNLNTLNITSCHNASFDDKFWIALPTALEVLILRDNEITRLTDGFCKLTVKTIDLSKNKLQALPENMSSMRRTLKKLDISHNRIRFLNHSILELSLSELDTSVNDFHGNFRFFDHALESSKRICRRRRFLTEAAAFAVLRSYNFDIVKLKQETVLPDLCWDAIESLSSCAECKCWLPRRNCLFHIYGRYWVNTKYYKPGGPAFLLIGGEGPAISSWIQESEKYPKDWMKKAQTFGAICFMLEHRYYGESHPTDNMKTENLRWLTSDQALADVANFISYATTRYNLQGSRWITFGGSYAGLLSGWSRLKYPHLITGAVASSAPFHIKVNFHDLSGGDPVTRLGVIIRWMLRFTSALCLNFRYSDMIAELSDTKWTKSSTRQWQYQTCTEFGYFQTTDSLQHAFFGTYDLQFFFDICKDTFGKQFTEATVHRGAFEKNVRYGGKQLKKSNIILINGSVDPWHRLGSSHCADMYPELTSDPETLIKARREITGHIASWILQ</sequence>
<dbReference type="InterPro" id="IPR008758">
    <property type="entry name" value="Peptidase_S28"/>
</dbReference>
<evidence type="ECO:0000256" key="2">
    <source>
        <dbReference type="ARBA" id="ARBA00022670"/>
    </source>
</evidence>
<evidence type="ECO:0000313" key="7">
    <source>
        <dbReference type="Proteomes" id="UP000054776"/>
    </source>
</evidence>
<evidence type="ECO:0000313" key="6">
    <source>
        <dbReference type="EMBL" id="KRY43526.1"/>
    </source>
</evidence>
<protein>
    <submittedName>
        <fullName evidence="6">Putative serine protease K12H4.7</fullName>
    </submittedName>
</protein>
<name>A0A0V1C2S6_TRISP</name>
<comment type="similarity">
    <text evidence="1">Belongs to the peptidase S28 family.</text>
</comment>
<keyword evidence="5" id="KW-0325">Glycoprotein</keyword>
<dbReference type="PANTHER" id="PTHR11010">
    <property type="entry name" value="PROTEASE S28 PRO-X CARBOXYPEPTIDASE-RELATED"/>
    <property type="match status" value="1"/>
</dbReference>
<dbReference type="SUPFAM" id="SSF53474">
    <property type="entry name" value="alpha/beta-Hydrolases"/>
    <property type="match status" value="1"/>
</dbReference>
<evidence type="ECO:0000256" key="5">
    <source>
        <dbReference type="ARBA" id="ARBA00023180"/>
    </source>
</evidence>
<keyword evidence="7" id="KW-1185">Reference proteome</keyword>
<dbReference type="EMBL" id="JYDH01000001">
    <property type="protein sequence ID" value="KRY43526.1"/>
    <property type="molecule type" value="Genomic_DNA"/>
</dbReference>
<dbReference type="GO" id="GO:0070008">
    <property type="term" value="F:serine-type exopeptidase activity"/>
    <property type="evidence" value="ECO:0007669"/>
    <property type="project" value="InterPro"/>
</dbReference>
<organism evidence="6 7">
    <name type="scientific">Trichinella spiralis</name>
    <name type="common">Trichina worm</name>
    <dbReference type="NCBI Taxonomy" id="6334"/>
    <lineage>
        <taxon>Eukaryota</taxon>
        <taxon>Metazoa</taxon>
        <taxon>Ecdysozoa</taxon>
        <taxon>Nematoda</taxon>
        <taxon>Enoplea</taxon>
        <taxon>Dorylaimia</taxon>
        <taxon>Trichinellida</taxon>
        <taxon>Trichinellidae</taxon>
        <taxon>Trichinella</taxon>
    </lineage>
</organism>
<dbReference type="InterPro" id="IPR029058">
    <property type="entry name" value="AB_hydrolase_fold"/>
</dbReference>
<dbReference type="SUPFAM" id="SSF52058">
    <property type="entry name" value="L domain-like"/>
    <property type="match status" value="1"/>
</dbReference>
<proteinExistence type="inferred from homology"/>
<keyword evidence="4" id="KW-0378">Hydrolase</keyword>
<comment type="caution">
    <text evidence="6">The sequence shown here is derived from an EMBL/GenBank/DDBJ whole genome shotgun (WGS) entry which is preliminary data.</text>
</comment>
<accession>A0A0V1C2S6</accession>
<dbReference type="Gene3D" id="3.80.10.10">
    <property type="entry name" value="Ribonuclease Inhibitor"/>
    <property type="match status" value="1"/>
</dbReference>
<dbReference type="AlphaFoldDB" id="A0A0V1C2S6"/>
<dbReference type="InterPro" id="IPR032675">
    <property type="entry name" value="LRR_dom_sf"/>
</dbReference>
<dbReference type="Proteomes" id="UP000054776">
    <property type="component" value="Unassembled WGS sequence"/>
</dbReference>
<evidence type="ECO:0000256" key="3">
    <source>
        <dbReference type="ARBA" id="ARBA00022729"/>
    </source>
</evidence>
<dbReference type="GO" id="GO:0008239">
    <property type="term" value="F:dipeptidyl-peptidase activity"/>
    <property type="evidence" value="ECO:0007669"/>
    <property type="project" value="TreeGrafter"/>
</dbReference>
<dbReference type="InterPro" id="IPR042269">
    <property type="entry name" value="Ser_carbopepase_S28_SKS"/>
</dbReference>
<dbReference type="PANTHER" id="PTHR11010:SF117">
    <property type="entry name" value="SERINE PROTEASE 16"/>
    <property type="match status" value="1"/>
</dbReference>
<dbReference type="Gene3D" id="1.20.120.980">
    <property type="entry name" value="Serine carboxypeptidase S28, SKS domain"/>
    <property type="match status" value="1"/>
</dbReference>
<evidence type="ECO:0000256" key="1">
    <source>
        <dbReference type="ARBA" id="ARBA00011079"/>
    </source>
</evidence>
<keyword evidence="2 6" id="KW-0645">Protease</keyword>
<dbReference type="InParanoid" id="A0A0V1C2S6"/>
<dbReference type="GO" id="GO:0006508">
    <property type="term" value="P:proteolysis"/>
    <property type="evidence" value="ECO:0007669"/>
    <property type="project" value="UniProtKB-KW"/>
</dbReference>
<dbReference type="Gene3D" id="3.40.50.1820">
    <property type="entry name" value="alpha/beta hydrolase"/>
    <property type="match status" value="2"/>
</dbReference>
<dbReference type="OrthoDB" id="17912at2759"/>
<gene>
    <name evidence="6" type="primary">K12H4.7</name>
    <name evidence="6" type="ORF">T01_5557</name>
</gene>
<keyword evidence="3" id="KW-0732">Signal</keyword>